<dbReference type="PANTHER" id="PTHR40627:SF4">
    <property type="entry name" value="PRENYLTRANSFERASE ASQH1-RELATED"/>
    <property type="match status" value="1"/>
</dbReference>
<dbReference type="Pfam" id="PF11991">
    <property type="entry name" value="Trp_DMAT"/>
    <property type="match status" value="1"/>
</dbReference>
<dbReference type="InterPro" id="IPR017795">
    <property type="entry name" value="ABBA_NscD-like"/>
</dbReference>
<evidence type="ECO:0000313" key="3">
    <source>
        <dbReference type="EMBL" id="KAF2971589.1"/>
    </source>
</evidence>
<dbReference type="CDD" id="cd13929">
    <property type="entry name" value="PT-DMATS_CymD"/>
    <property type="match status" value="1"/>
</dbReference>
<dbReference type="NCBIfam" id="TIGR03429">
    <property type="entry name" value="arom_pren_DMATS"/>
    <property type="match status" value="1"/>
</dbReference>
<dbReference type="GO" id="GO:0016765">
    <property type="term" value="F:transferase activity, transferring alkyl or aryl (other than methyl) groups"/>
    <property type="evidence" value="ECO:0007669"/>
    <property type="project" value="InterPro"/>
</dbReference>
<protein>
    <submittedName>
        <fullName evidence="3">Uncharacterized protein</fullName>
    </submittedName>
</protein>
<gene>
    <name evidence="3" type="ORF">GQX73_g1921</name>
</gene>
<sequence>MVQVQLMLPMHPPTRVLALRWKSPSIPLVVPRYPGVAKMLSRAFSFPFPNDAYRHSLPLEASSRYETPAFKRIDTELADDLDYHARYWWSSSGYALAILLERAGYSANRQYKLLEFFYGITPSLGPALLPGKHQWKSFMTDDHNPIELSWDWQDGTKSPQIRLSMEPVGIEAGLPIDPYNSFAGFKFRRAMVRLLPNVNLIWLDHFQQQLHVEEAQRSTADHPSREFYGFDLNEDSIVGKAYLFPWFKAKATKRSCFDVISDAIRTLPDSTPHKLQALDVFREYVNDPSTPPLEMEMLAIDLIEPAKARFKIYFRTRNVSFASVKDALTLGGRVWNTSIDQGLRRLESLFHALLGGNIVDGVANKEIPFIDHRTAGILFYVQFRYLDERPTVKAYLPVRHYAQSEKAIVTALKDHLCQDASSLSPKTNILNYTDAITTLW</sequence>
<evidence type="ECO:0000256" key="1">
    <source>
        <dbReference type="ARBA" id="ARBA00010209"/>
    </source>
</evidence>
<evidence type="ECO:0000313" key="4">
    <source>
        <dbReference type="Proteomes" id="UP000481858"/>
    </source>
</evidence>
<dbReference type="PANTHER" id="PTHR40627">
    <property type="entry name" value="INDOLE PRENYLTRANSFERASE TDIB-RELATED"/>
    <property type="match status" value="1"/>
</dbReference>
<dbReference type="InParanoid" id="A0A7C8IT32"/>
<dbReference type="GO" id="GO:0009820">
    <property type="term" value="P:alkaloid metabolic process"/>
    <property type="evidence" value="ECO:0007669"/>
    <property type="project" value="InterPro"/>
</dbReference>
<name>A0A7C8IT32_9PEZI</name>
<comment type="similarity">
    <text evidence="1">Belongs to the tryptophan dimethylallyltransferase family.</text>
</comment>
<keyword evidence="4" id="KW-1185">Reference proteome</keyword>
<proteinExistence type="inferred from homology"/>
<evidence type="ECO:0000256" key="2">
    <source>
        <dbReference type="ARBA" id="ARBA00022679"/>
    </source>
</evidence>
<keyword evidence="2" id="KW-0808">Transferase</keyword>
<dbReference type="InterPro" id="IPR033964">
    <property type="entry name" value="ABBA"/>
</dbReference>
<dbReference type="AlphaFoldDB" id="A0A7C8IT32"/>
<dbReference type="EMBL" id="WUBL01000012">
    <property type="protein sequence ID" value="KAF2971589.1"/>
    <property type="molecule type" value="Genomic_DNA"/>
</dbReference>
<accession>A0A7C8IT32</accession>
<reference evidence="3 4" key="1">
    <citation type="submission" date="2019-12" db="EMBL/GenBank/DDBJ databases">
        <title>Draft genome sequence of the ascomycete Xylaria multiplex DSM 110363.</title>
        <authorList>
            <person name="Buettner E."/>
            <person name="Kellner H."/>
        </authorList>
    </citation>
    <scope>NUCLEOTIDE SEQUENCE [LARGE SCALE GENOMIC DNA]</scope>
    <source>
        <strain evidence="3 4">DSM 110363</strain>
    </source>
</reference>
<dbReference type="Proteomes" id="UP000481858">
    <property type="component" value="Unassembled WGS sequence"/>
</dbReference>
<comment type="caution">
    <text evidence="3">The sequence shown here is derived from an EMBL/GenBank/DDBJ whole genome shotgun (WGS) entry which is preliminary data.</text>
</comment>
<dbReference type="SFLD" id="SFLDS00036">
    <property type="entry name" value="Aromatic_Prenyltransferase"/>
    <property type="match status" value="1"/>
</dbReference>
<organism evidence="3 4">
    <name type="scientific">Xylaria multiplex</name>
    <dbReference type="NCBI Taxonomy" id="323545"/>
    <lineage>
        <taxon>Eukaryota</taxon>
        <taxon>Fungi</taxon>
        <taxon>Dikarya</taxon>
        <taxon>Ascomycota</taxon>
        <taxon>Pezizomycotina</taxon>
        <taxon>Sordariomycetes</taxon>
        <taxon>Xylariomycetidae</taxon>
        <taxon>Xylariales</taxon>
        <taxon>Xylariaceae</taxon>
        <taxon>Xylaria</taxon>
    </lineage>
</organism>
<dbReference type="OrthoDB" id="5392033at2759"/>